<dbReference type="PANTHER" id="PTHR45756">
    <property type="entry name" value="PALMITOYLTRANSFERASE"/>
    <property type="match status" value="1"/>
</dbReference>
<comment type="caution">
    <text evidence="2">The sequence shown here is derived from an EMBL/GenBank/DDBJ whole genome shotgun (WGS) entry which is preliminary data.</text>
</comment>
<dbReference type="InterPro" id="IPR053215">
    <property type="entry name" value="TKL_Ser/Thr_kinase"/>
</dbReference>
<dbReference type="InterPro" id="IPR001245">
    <property type="entry name" value="Ser-Thr/Tyr_kinase_cat_dom"/>
</dbReference>
<dbReference type="Pfam" id="PF07714">
    <property type="entry name" value="PK_Tyr_Ser-Thr"/>
    <property type="match status" value="1"/>
</dbReference>
<feature type="domain" description="Protein kinase" evidence="1">
    <location>
        <begin position="1"/>
        <end position="107"/>
    </location>
</feature>
<evidence type="ECO:0000313" key="3">
    <source>
        <dbReference type="Proteomes" id="UP001470230"/>
    </source>
</evidence>
<proteinExistence type="predicted"/>
<organism evidence="2 3">
    <name type="scientific">Tritrichomonas musculus</name>
    <dbReference type="NCBI Taxonomy" id="1915356"/>
    <lineage>
        <taxon>Eukaryota</taxon>
        <taxon>Metamonada</taxon>
        <taxon>Parabasalia</taxon>
        <taxon>Tritrichomonadida</taxon>
        <taxon>Tritrichomonadidae</taxon>
        <taxon>Tritrichomonas</taxon>
    </lineage>
</organism>
<gene>
    <name evidence="2" type="ORF">M9Y10_018558</name>
</gene>
<dbReference type="PANTHER" id="PTHR45756:SF1">
    <property type="entry name" value="PROTEIN KINASE DOMAIN CONTAINING PROTEIN"/>
    <property type="match status" value="1"/>
</dbReference>
<evidence type="ECO:0000259" key="1">
    <source>
        <dbReference type="PROSITE" id="PS50011"/>
    </source>
</evidence>
<name>A0ABR2HMQ0_9EUKA</name>
<evidence type="ECO:0000313" key="2">
    <source>
        <dbReference type="EMBL" id="KAK8849965.1"/>
    </source>
</evidence>
<sequence>MAPEVIKGEYDFSADVYSFAILMYKILTGKEPIGEERHAHRHMQQVLDGCRPVIDQPIKESFRGVIEKCWSEDTDERLTFEELFNKFAYDKEYRLDDVDEAKIHPYVESIK</sequence>
<dbReference type="InterPro" id="IPR011009">
    <property type="entry name" value="Kinase-like_dom_sf"/>
</dbReference>
<keyword evidence="3" id="KW-1185">Reference proteome</keyword>
<dbReference type="Proteomes" id="UP001470230">
    <property type="component" value="Unassembled WGS sequence"/>
</dbReference>
<protein>
    <recommendedName>
        <fullName evidence="1">Protein kinase domain-containing protein</fullName>
    </recommendedName>
</protein>
<dbReference type="InterPro" id="IPR000719">
    <property type="entry name" value="Prot_kinase_dom"/>
</dbReference>
<reference evidence="2 3" key="1">
    <citation type="submission" date="2024-04" db="EMBL/GenBank/DDBJ databases">
        <title>Tritrichomonas musculus Genome.</title>
        <authorList>
            <person name="Alves-Ferreira E."/>
            <person name="Grigg M."/>
            <person name="Lorenzi H."/>
            <person name="Galac M."/>
        </authorList>
    </citation>
    <scope>NUCLEOTIDE SEQUENCE [LARGE SCALE GENOMIC DNA]</scope>
    <source>
        <strain evidence="2 3">EAF2021</strain>
    </source>
</reference>
<accession>A0ABR2HMQ0</accession>
<dbReference type="Gene3D" id="1.10.510.10">
    <property type="entry name" value="Transferase(Phosphotransferase) domain 1"/>
    <property type="match status" value="1"/>
</dbReference>
<dbReference type="EMBL" id="JAPFFF010000025">
    <property type="protein sequence ID" value="KAK8849965.1"/>
    <property type="molecule type" value="Genomic_DNA"/>
</dbReference>
<dbReference type="PROSITE" id="PS50011">
    <property type="entry name" value="PROTEIN_KINASE_DOM"/>
    <property type="match status" value="1"/>
</dbReference>
<dbReference type="SUPFAM" id="SSF56112">
    <property type="entry name" value="Protein kinase-like (PK-like)"/>
    <property type="match status" value="1"/>
</dbReference>